<dbReference type="Gene3D" id="1.10.238.10">
    <property type="entry name" value="EF-hand"/>
    <property type="match status" value="1"/>
</dbReference>
<reference evidence="4 5" key="1">
    <citation type="submission" date="2016-07" db="EMBL/GenBank/DDBJ databases">
        <title>Pervasive Adenine N6-methylation of Active Genes in Fungi.</title>
        <authorList>
            <consortium name="DOE Joint Genome Institute"/>
            <person name="Mondo S.J."/>
            <person name="Dannebaum R.O."/>
            <person name="Kuo R.C."/>
            <person name="Labutti K."/>
            <person name="Haridas S."/>
            <person name="Kuo A."/>
            <person name="Salamov A."/>
            <person name="Ahrendt S.R."/>
            <person name="Lipzen A."/>
            <person name="Sullivan W."/>
            <person name="Andreopoulos W.B."/>
            <person name="Clum A."/>
            <person name="Lindquist E."/>
            <person name="Daum C."/>
            <person name="Ramamoorthy G.K."/>
            <person name="Gryganskyi A."/>
            <person name="Culley D."/>
            <person name="Magnuson J.K."/>
            <person name="James T.Y."/>
            <person name="O'Malley M.A."/>
            <person name="Stajich J.E."/>
            <person name="Spatafora J.W."/>
            <person name="Visel A."/>
            <person name="Grigoriev I.V."/>
        </authorList>
    </citation>
    <scope>NUCLEOTIDE SEQUENCE [LARGE SCALE GENOMIC DNA]</scope>
    <source>
        <strain evidence="4 5">CBS 115471</strain>
    </source>
</reference>
<dbReference type="InterPro" id="IPR042460">
    <property type="entry name" value="DCN1-like_PONY"/>
</dbReference>
<dbReference type="PANTHER" id="PTHR12281:SF31">
    <property type="entry name" value="DCN1-LIKE PROTEIN 3"/>
    <property type="match status" value="1"/>
</dbReference>
<gene>
    <name evidence="4" type="ORF">BCR34DRAFT_595539</name>
</gene>
<feature type="region of interest" description="Disordered" evidence="2">
    <location>
        <begin position="391"/>
        <end position="422"/>
    </location>
</feature>
<dbReference type="AlphaFoldDB" id="A0A1Y2AAU7"/>
<feature type="region of interest" description="Disordered" evidence="2">
    <location>
        <begin position="1"/>
        <end position="119"/>
    </location>
</feature>
<evidence type="ECO:0000313" key="5">
    <source>
        <dbReference type="Proteomes" id="UP000193144"/>
    </source>
</evidence>
<feature type="compositionally biased region" description="Polar residues" evidence="2">
    <location>
        <begin position="444"/>
        <end position="462"/>
    </location>
</feature>
<feature type="compositionally biased region" description="Low complexity" evidence="2">
    <location>
        <begin position="249"/>
        <end position="259"/>
    </location>
</feature>
<comment type="function">
    <text evidence="1">Neddylation of cullins play an essential role in the regulation of SCF-type complexes activity.</text>
</comment>
<protein>
    <recommendedName>
        <fullName evidence="1">Defective in cullin neddylation protein</fullName>
    </recommendedName>
</protein>
<feature type="region of interest" description="Disordered" evidence="2">
    <location>
        <begin position="443"/>
        <end position="464"/>
    </location>
</feature>
<comment type="caution">
    <text evidence="4">The sequence shown here is derived from an EMBL/GenBank/DDBJ whole genome shotgun (WGS) entry which is preliminary data.</text>
</comment>
<dbReference type="PROSITE" id="PS51229">
    <property type="entry name" value="DCUN1"/>
    <property type="match status" value="1"/>
</dbReference>
<evidence type="ECO:0000313" key="4">
    <source>
        <dbReference type="EMBL" id="ORY19604.1"/>
    </source>
</evidence>
<evidence type="ECO:0000259" key="3">
    <source>
        <dbReference type="PROSITE" id="PS51229"/>
    </source>
</evidence>
<feature type="compositionally biased region" description="Polar residues" evidence="2">
    <location>
        <begin position="35"/>
        <end position="86"/>
    </location>
</feature>
<dbReference type="GO" id="GO:0000151">
    <property type="term" value="C:ubiquitin ligase complex"/>
    <property type="evidence" value="ECO:0007669"/>
    <property type="project" value="TreeGrafter"/>
</dbReference>
<feature type="compositionally biased region" description="Polar residues" evidence="2">
    <location>
        <begin position="393"/>
        <end position="407"/>
    </location>
</feature>
<feature type="region of interest" description="Disordered" evidence="2">
    <location>
        <begin position="328"/>
        <end position="355"/>
    </location>
</feature>
<feature type="compositionally biased region" description="Low complexity" evidence="2">
    <location>
        <begin position="154"/>
        <end position="183"/>
    </location>
</feature>
<dbReference type="Pfam" id="PF03556">
    <property type="entry name" value="Cullin_binding"/>
    <property type="match status" value="1"/>
</dbReference>
<feature type="region of interest" description="Disordered" evidence="2">
    <location>
        <begin position="142"/>
        <end position="183"/>
    </location>
</feature>
<dbReference type="InterPro" id="IPR014764">
    <property type="entry name" value="DCN-prot"/>
</dbReference>
<accession>A0A1Y2AAU7</accession>
<dbReference type="GO" id="GO:0031624">
    <property type="term" value="F:ubiquitin conjugating enzyme binding"/>
    <property type="evidence" value="ECO:0007669"/>
    <property type="project" value="TreeGrafter"/>
</dbReference>
<feature type="region of interest" description="Disordered" evidence="2">
    <location>
        <begin position="230"/>
        <end position="259"/>
    </location>
</feature>
<dbReference type="OrthoDB" id="27198at2759"/>
<feature type="compositionally biased region" description="Basic and acidic residues" evidence="2">
    <location>
        <begin position="1"/>
        <end position="10"/>
    </location>
</feature>
<dbReference type="STRING" id="1231657.A0A1Y2AAU7"/>
<dbReference type="GO" id="GO:0032182">
    <property type="term" value="F:ubiquitin-like protein binding"/>
    <property type="evidence" value="ECO:0007669"/>
    <property type="project" value="TreeGrafter"/>
</dbReference>
<keyword evidence="5" id="KW-1185">Reference proteome</keyword>
<dbReference type="Proteomes" id="UP000193144">
    <property type="component" value="Unassembled WGS sequence"/>
</dbReference>
<feature type="domain" description="DCUN1" evidence="3">
    <location>
        <begin position="587"/>
        <end position="790"/>
    </location>
</feature>
<dbReference type="GO" id="GO:0045116">
    <property type="term" value="P:protein neddylation"/>
    <property type="evidence" value="ECO:0007669"/>
    <property type="project" value="TreeGrafter"/>
</dbReference>
<proteinExistence type="predicted"/>
<dbReference type="PANTHER" id="PTHR12281">
    <property type="entry name" value="RP42 RELATED"/>
    <property type="match status" value="1"/>
</dbReference>
<evidence type="ECO:0000256" key="1">
    <source>
        <dbReference type="RuleBase" id="RU410713"/>
    </source>
</evidence>
<dbReference type="InterPro" id="IPR005176">
    <property type="entry name" value="PONY_dom"/>
</dbReference>
<dbReference type="Gene3D" id="1.10.238.200">
    <property type="entry name" value="Cullin, PONY binding domain"/>
    <property type="match status" value="1"/>
</dbReference>
<organism evidence="4 5">
    <name type="scientific">Clohesyomyces aquaticus</name>
    <dbReference type="NCBI Taxonomy" id="1231657"/>
    <lineage>
        <taxon>Eukaryota</taxon>
        <taxon>Fungi</taxon>
        <taxon>Dikarya</taxon>
        <taxon>Ascomycota</taxon>
        <taxon>Pezizomycotina</taxon>
        <taxon>Dothideomycetes</taxon>
        <taxon>Pleosporomycetidae</taxon>
        <taxon>Pleosporales</taxon>
        <taxon>Lindgomycetaceae</taxon>
        <taxon>Clohesyomyces</taxon>
    </lineage>
</organism>
<feature type="compositionally biased region" description="Low complexity" evidence="2">
    <location>
        <begin position="23"/>
        <end position="34"/>
    </location>
</feature>
<evidence type="ECO:0000256" key="2">
    <source>
        <dbReference type="SAM" id="MobiDB-lite"/>
    </source>
</evidence>
<sequence>MFGTREDRARQLAARHRRNNRVSSLSSASSQQSQYEITSAGPIQQRSRIPSAPSSRTTSGHAYSQSMSSAQSNGPRGSQTETQSKDPISYDHRPPKPYGELSGDGPSNSSTFQSPQPSALAQNFQMEQIRVQIEHLSNVLYGNPKPPDLEGAPSSLYRSSLRSASSEQTQQPPGDSPSTDPVDSTDLLLIKVTAASSSASLVAESLNGTNVEQASKNASLASKMSKLPTAILPPKVNPERPPVPDRKSSAAGGHRSSSSTVVIASEPAVSMRSFNLIPALSSLTAGDVTMRFASPVIPFAHLPIRTSSAPNLQQVRIRGGSDVIPIARRDSKSEHSSQPSRFSRIPLPAEKVGNQNPISADDRALVAPPACYRNSSLPVSAHNMRMGMHEPQSMEQAPNNGGMWNSAHQHQQQQPQTSTAGPRGLLSYIQARAREHLPVFRGYASQSDQPSQGPVQPSNTGYPYQVAPANQQAQPTTYYPPQYPYNYTQQPYQATAAYSQPHGAHGYQPYMLPNRYHQSTAYGGHQIAPDPYHLVPPASYSATSNRAPRPSVSQGAHFNAQLASIQSPGVQSAAFFSGGGGPTASSSAKPNLNKLFDKYREDVTNNPDGIAIEGTMKYHSDLDISLEDIISLGLHEIVQAPAIGELSREGFVDGWNALGCDTVEKQKAYMKIFQKTLPTSKEAFTKVYKYTFLLAKTGNQKAIPLEVATVYWGLLFNSAYSAVKWKTPTSPWVDWWEEFLTTSWKKSVNKDMWNETLKFAQMTLDDEAISFWNEESSWPSVIDDFVDWVKKNHRDSGTVEPMEE</sequence>
<dbReference type="GO" id="GO:0097602">
    <property type="term" value="F:cullin family protein binding"/>
    <property type="evidence" value="ECO:0007669"/>
    <property type="project" value="TreeGrafter"/>
</dbReference>
<feature type="compositionally biased region" description="Polar residues" evidence="2">
    <location>
        <begin position="105"/>
        <end position="119"/>
    </location>
</feature>
<name>A0A1Y2AAU7_9PLEO</name>
<dbReference type="EMBL" id="MCFA01000002">
    <property type="protein sequence ID" value="ORY19604.1"/>
    <property type="molecule type" value="Genomic_DNA"/>
</dbReference>